<reference evidence="5 6" key="1">
    <citation type="journal article" date="2016" name="Genome Announc.">
        <title>First Complete Genome Sequence of a Subdivision 6 Acidobacterium Strain.</title>
        <authorList>
            <person name="Huang S."/>
            <person name="Vieira S."/>
            <person name="Bunk B."/>
            <person name="Riedel T."/>
            <person name="Sproer C."/>
            <person name="Overmann J."/>
        </authorList>
    </citation>
    <scope>NUCLEOTIDE SEQUENCE [LARGE SCALE GENOMIC DNA]</scope>
    <source>
        <strain evidence="6">DSM 100886 HEG_-6_39</strain>
    </source>
</reference>
<evidence type="ECO:0000259" key="4">
    <source>
        <dbReference type="SMART" id="SM00363"/>
    </source>
</evidence>
<dbReference type="SUPFAM" id="SSF55174">
    <property type="entry name" value="Alpha-L RNA-binding motif"/>
    <property type="match status" value="1"/>
</dbReference>
<dbReference type="GO" id="GO:0008168">
    <property type="term" value="F:methyltransferase activity"/>
    <property type="evidence" value="ECO:0007669"/>
    <property type="project" value="UniProtKB-KW"/>
</dbReference>
<dbReference type="OrthoDB" id="9784736at2"/>
<reference evidence="6" key="2">
    <citation type="submission" date="2016-04" db="EMBL/GenBank/DDBJ databases">
        <title>First Complete Genome Sequence of a Subdivision 6 Acidobacterium.</title>
        <authorList>
            <person name="Huang S."/>
            <person name="Vieira S."/>
            <person name="Bunk B."/>
            <person name="Riedel T."/>
            <person name="Sproeer C."/>
            <person name="Overmann J."/>
        </authorList>
    </citation>
    <scope>NUCLEOTIDE SEQUENCE [LARGE SCALE GENOMIC DNA]</scope>
    <source>
        <strain evidence="6">DSM 100886 HEG_-6_39</strain>
    </source>
</reference>
<dbReference type="PANTHER" id="PTHR32319:SF0">
    <property type="entry name" value="BACTERIAL HEMOLYSIN-LIKE PROTEIN"/>
    <property type="match status" value="1"/>
</dbReference>
<dbReference type="CDD" id="cd02440">
    <property type="entry name" value="AdoMet_MTases"/>
    <property type="match status" value="1"/>
</dbReference>
<evidence type="ECO:0000256" key="1">
    <source>
        <dbReference type="ARBA" id="ARBA00022884"/>
    </source>
</evidence>
<keyword evidence="5" id="KW-0489">Methyltransferase</keyword>
<keyword evidence="6" id="KW-1185">Reference proteome</keyword>
<dbReference type="STRING" id="1855912.LuPra_02863"/>
<evidence type="ECO:0000256" key="3">
    <source>
        <dbReference type="PROSITE-ProRule" id="PRU00182"/>
    </source>
</evidence>
<dbReference type="SUPFAM" id="SSF53335">
    <property type="entry name" value="S-adenosyl-L-methionine-dependent methyltransferases"/>
    <property type="match status" value="1"/>
</dbReference>
<evidence type="ECO:0000313" key="6">
    <source>
        <dbReference type="Proteomes" id="UP000076079"/>
    </source>
</evidence>
<dbReference type="Pfam" id="PF01728">
    <property type="entry name" value="FtsJ"/>
    <property type="match status" value="1"/>
</dbReference>
<dbReference type="RefSeq" id="WP_110171377.1">
    <property type="nucleotide sequence ID" value="NZ_CP015136.1"/>
</dbReference>
<dbReference type="AlphaFoldDB" id="A0A143PMB7"/>
<gene>
    <name evidence="5" type="primary">tlyA</name>
    <name evidence="5" type="ORF">LuPra_02863</name>
</gene>
<dbReference type="NCBIfam" id="TIGR00478">
    <property type="entry name" value="tly"/>
    <property type="match status" value="1"/>
</dbReference>
<dbReference type="InterPro" id="IPR029063">
    <property type="entry name" value="SAM-dependent_MTases_sf"/>
</dbReference>
<keyword evidence="1 3" id="KW-0694">RNA-binding</keyword>
<dbReference type="InterPro" id="IPR004538">
    <property type="entry name" value="Hemolysin_A/TlyA"/>
</dbReference>
<feature type="domain" description="RNA-binding S4" evidence="4">
    <location>
        <begin position="9"/>
        <end position="73"/>
    </location>
</feature>
<dbReference type="EMBL" id="CP015136">
    <property type="protein sequence ID" value="AMY09641.1"/>
    <property type="molecule type" value="Genomic_DNA"/>
</dbReference>
<accession>A0A143PMB7</accession>
<dbReference type="KEGG" id="abac:LuPra_02863"/>
<dbReference type="PIRSF" id="PIRSF005578">
    <property type="entry name" value="TlyA"/>
    <property type="match status" value="1"/>
</dbReference>
<dbReference type="InterPro" id="IPR002877">
    <property type="entry name" value="RNA_MeTrfase_FtsJ_dom"/>
</dbReference>
<evidence type="ECO:0000313" key="5">
    <source>
        <dbReference type="EMBL" id="AMY09641.1"/>
    </source>
</evidence>
<evidence type="ECO:0000256" key="2">
    <source>
        <dbReference type="ARBA" id="ARBA00029460"/>
    </source>
</evidence>
<dbReference type="Gene3D" id="3.40.50.150">
    <property type="entry name" value="Vaccinia Virus protein VP39"/>
    <property type="match status" value="1"/>
</dbReference>
<keyword evidence="5" id="KW-0808">Transferase</keyword>
<dbReference type="PATRIC" id="fig|1813736.3.peg.3053"/>
<dbReference type="PROSITE" id="PS50889">
    <property type="entry name" value="S4"/>
    <property type="match status" value="1"/>
</dbReference>
<proteinExistence type="inferred from homology"/>
<dbReference type="InterPro" id="IPR047048">
    <property type="entry name" value="TlyA"/>
</dbReference>
<dbReference type="Pfam" id="PF01479">
    <property type="entry name" value="S4"/>
    <property type="match status" value="1"/>
</dbReference>
<dbReference type="Proteomes" id="UP000076079">
    <property type="component" value="Chromosome"/>
</dbReference>
<sequence>MTDTRASRVRLDALLVQRGLASSRERARALILAGHVSLPGASAPPKPGHLVREDADVQVRQADHPYVGRGALKLVHALDSFAIPVEGRVALDIGASTGGFTDVLLQRGAAHVVAVDVGHNQMDWRLRSNLRVSCLERINARHLTAGDLPADHRLFDIVTADVSFISLRYILPVVPPLLRPGADVITLVKPQFEAGREEVGKHGVVRDEAVRARVLAEVIDAAGALGLEAQGHTASPIEGMEGNLEWLAHFRSRA</sequence>
<dbReference type="CDD" id="cd00165">
    <property type="entry name" value="S4"/>
    <property type="match status" value="1"/>
</dbReference>
<dbReference type="GO" id="GO:0032259">
    <property type="term" value="P:methylation"/>
    <property type="evidence" value="ECO:0007669"/>
    <property type="project" value="UniProtKB-KW"/>
</dbReference>
<name>A0A143PMB7_LUTPR</name>
<dbReference type="EC" id="2.1.1.226" evidence="5"/>
<protein>
    <submittedName>
        <fullName evidence="5">16S/23S rRNA (Cytidine-2'-O)-methyltransferase TlyA</fullName>
        <ecNumber evidence="5">2.1.1.226</ecNumber>
    </submittedName>
</protein>
<dbReference type="InterPro" id="IPR036986">
    <property type="entry name" value="S4_RNA-bd_sf"/>
</dbReference>
<comment type="similarity">
    <text evidence="2">Belongs to the TlyA family.</text>
</comment>
<dbReference type="Gene3D" id="3.10.290.10">
    <property type="entry name" value="RNA-binding S4 domain"/>
    <property type="match status" value="1"/>
</dbReference>
<dbReference type="PANTHER" id="PTHR32319">
    <property type="entry name" value="BACTERIAL HEMOLYSIN-LIKE PROTEIN"/>
    <property type="match status" value="1"/>
</dbReference>
<organism evidence="5 6">
    <name type="scientific">Luteitalea pratensis</name>
    <dbReference type="NCBI Taxonomy" id="1855912"/>
    <lineage>
        <taxon>Bacteria</taxon>
        <taxon>Pseudomonadati</taxon>
        <taxon>Acidobacteriota</taxon>
        <taxon>Vicinamibacteria</taxon>
        <taxon>Vicinamibacterales</taxon>
        <taxon>Vicinamibacteraceae</taxon>
        <taxon>Luteitalea</taxon>
    </lineage>
</organism>
<dbReference type="SMART" id="SM00363">
    <property type="entry name" value="S4"/>
    <property type="match status" value="1"/>
</dbReference>
<dbReference type="InterPro" id="IPR002942">
    <property type="entry name" value="S4_RNA-bd"/>
</dbReference>
<dbReference type="GO" id="GO:0003723">
    <property type="term" value="F:RNA binding"/>
    <property type="evidence" value="ECO:0007669"/>
    <property type="project" value="UniProtKB-KW"/>
</dbReference>